<dbReference type="InterPro" id="IPR038765">
    <property type="entry name" value="Papain-like_cys_pep_sf"/>
</dbReference>
<reference evidence="1 2" key="1">
    <citation type="submission" date="2018-03" db="EMBL/GenBank/DDBJ databases">
        <title>Genomic Encyclopedia of Archaeal and Bacterial Type Strains, Phase II (KMG-II): from individual species to whole genera.</title>
        <authorList>
            <person name="Goeker M."/>
        </authorList>
    </citation>
    <scope>NUCLEOTIDE SEQUENCE [LARGE SCALE GENOMIC DNA]</scope>
    <source>
        <strain evidence="1 2">DSM 28057</strain>
    </source>
</reference>
<sequence>MIGYRNIIFFIWVVFCCSSCEDAKEFTWKEGDILFQDGDCGNFCEAIRKVTQGYQGRDFSHNGLLIKDENEWKVLEAVGRGVVLTPLDEFLNRHLDSIGNPKVMVGRLNAQYQKLIPKAIRVGKGHLGKPYDHYFDFENDAFYCSELIYFAFKEANEGSDLFLPKPMTYKDPDTGELFGIWDQYFKELGVEVPEGKPGLNPGGMSLEPVLQMFEIK</sequence>
<dbReference type="AlphaFoldDB" id="A0A2P8DZM2"/>
<dbReference type="OrthoDB" id="195541at2"/>
<evidence type="ECO:0000313" key="1">
    <source>
        <dbReference type="EMBL" id="PSL02664.1"/>
    </source>
</evidence>
<dbReference type="InterPro" id="IPR024453">
    <property type="entry name" value="Peptidase_C92"/>
</dbReference>
<gene>
    <name evidence="1" type="ORF">CLV48_109134</name>
</gene>
<proteinExistence type="predicted"/>
<dbReference type="Proteomes" id="UP000240708">
    <property type="component" value="Unassembled WGS sequence"/>
</dbReference>
<organism evidence="1 2">
    <name type="scientific">Cecembia rubra</name>
    <dbReference type="NCBI Taxonomy" id="1485585"/>
    <lineage>
        <taxon>Bacteria</taxon>
        <taxon>Pseudomonadati</taxon>
        <taxon>Bacteroidota</taxon>
        <taxon>Cytophagia</taxon>
        <taxon>Cytophagales</taxon>
        <taxon>Cyclobacteriaceae</taxon>
        <taxon>Cecembia</taxon>
    </lineage>
</organism>
<evidence type="ECO:0000313" key="2">
    <source>
        <dbReference type="Proteomes" id="UP000240708"/>
    </source>
</evidence>
<dbReference type="Pfam" id="PF05708">
    <property type="entry name" value="Peptidase_C92"/>
    <property type="match status" value="1"/>
</dbReference>
<dbReference type="RefSeq" id="WP_106568218.1">
    <property type="nucleotide sequence ID" value="NZ_PYGF01000009.1"/>
</dbReference>
<dbReference type="Gene3D" id="3.90.1720.10">
    <property type="entry name" value="endopeptidase domain like (from Nostoc punctiforme)"/>
    <property type="match status" value="1"/>
</dbReference>
<comment type="caution">
    <text evidence="1">The sequence shown here is derived from an EMBL/GenBank/DDBJ whole genome shotgun (WGS) entry which is preliminary data.</text>
</comment>
<keyword evidence="2" id="KW-1185">Reference proteome</keyword>
<name>A0A2P8DZM2_9BACT</name>
<accession>A0A2P8DZM2</accession>
<protein>
    <submittedName>
        <fullName evidence="1">Permuted papain-like amidase YaeF/Yiix C92 family enzyme</fullName>
    </submittedName>
</protein>
<dbReference type="EMBL" id="PYGF01000009">
    <property type="protein sequence ID" value="PSL02664.1"/>
    <property type="molecule type" value="Genomic_DNA"/>
</dbReference>
<dbReference type="SUPFAM" id="SSF54001">
    <property type="entry name" value="Cysteine proteinases"/>
    <property type="match status" value="1"/>
</dbReference>